<organism evidence="1 2">
    <name type="scientific">Streptomyces hundungensis</name>
    <dbReference type="NCBI Taxonomy" id="1077946"/>
    <lineage>
        <taxon>Bacteria</taxon>
        <taxon>Bacillati</taxon>
        <taxon>Actinomycetota</taxon>
        <taxon>Actinomycetes</taxon>
        <taxon>Kitasatosporales</taxon>
        <taxon>Streptomycetaceae</taxon>
        <taxon>Streptomyces</taxon>
    </lineage>
</organism>
<evidence type="ECO:0000313" key="2">
    <source>
        <dbReference type="Proteomes" id="UP000271554"/>
    </source>
</evidence>
<name>A0A387HN54_9ACTN</name>
<sequence length="144" mass="15652">MRPSRVRPPGAHPRRVRPLLDHPLRVGQRRALALLVLVLATAAGLAAPSVVRAATAPDAPPAAAKPEPFGADCRPSVQGSHVIAYCHNPYPDADRVRLHTDCAMWWDLDADAAPVQVGPGQTVRLTDRCWKDVRAVWVTHEKVS</sequence>
<proteinExistence type="predicted"/>
<dbReference type="KEGG" id="shun:DWB77_05911"/>
<protein>
    <submittedName>
        <fullName evidence="1">Uncharacterized protein</fullName>
    </submittedName>
</protein>
<dbReference type="EMBL" id="CP032698">
    <property type="protein sequence ID" value="AYG83713.1"/>
    <property type="molecule type" value="Genomic_DNA"/>
</dbReference>
<evidence type="ECO:0000313" key="1">
    <source>
        <dbReference type="EMBL" id="AYG83713.1"/>
    </source>
</evidence>
<gene>
    <name evidence="1" type="ORF">DWB77_05911</name>
</gene>
<keyword evidence="2" id="KW-1185">Reference proteome</keyword>
<reference evidence="1 2" key="1">
    <citation type="submission" date="2018-10" db="EMBL/GenBank/DDBJ databases">
        <title>Relationship between Morphology and Antimicrobial Activity in Streptomyces.</title>
        <authorList>
            <person name="Kang H.J."/>
            <person name="Kim S.B."/>
        </authorList>
    </citation>
    <scope>NUCLEOTIDE SEQUENCE [LARGE SCALE GENOMIC DNA]</scope>
    <source>
        <strain evidence="1 2">BH38</strain>
    </source>
</reference>
<dbReference type="Proteomes" id="UP000271554">
    <property type="component" value="Chromosome"/>
</dbReference>
<dbReference type="AlphaFoldDB" id="A0A387HN54"/>
<accession>A0A387HN54</accession>